<dbReference type="Proteomes" id="UP000030748">
    <property type="component" value="Unassembled WGS sequence"/>
</dbReference>
<organism evidence="2 3">
    <name type="scientific">Erythranthe guttata</name>
    <name type="common">Yellow monkey flower</name>
    <name type="synonym">Mimulus guttatus</name>
    <dbReference type="NCBI Taxonomy" id="4155"/>
    <lineage>
        <taxon>Eukaryota</taxon>
        <taxon>Viridiplantae</taxon>
        <taxon>Streptophyta</taxon>
        <taxon>Embryophyta</taxon>
        <taxon>Tracheophyta</taxon>
        <taxon>Spermatophyta</taxon>
        <taxon>Magnoliopsida</taxon>
        <taxon>eudicotyledons</taxon>
        <taxon>Gunneridae</taxon>
        <taxon>Pentapetalae</taxon>
        <taxon>asterids</taxon>
        <taxon>lamiids</taxon>
        <taxon>Lamiales</taxon>
        <taxon>Phrymaceae</taxon>
        <taxon>Erythranthe</taxon>
    </lineage>
</organism>
<dbReference type="AlphaFoldDB" id="A0A022PZU4"/>
<name>A0A022PZU4_ERYGU</name>
<evidence type="ECO:0000313" key="2">
    <source>
        <dbReference type="EMBL" id="EYU21326.1"/>
    </source>
</evidence>
<feature type="transmembrane region" description="Helical" evidence="1">
    <location>
        <begin position="17"/>
        <end position="42"/>
    </location>
</feature>
<keyword evidence="3" id="KW-1185">Reference proteome</keyword>
<evidence type="ECO:0000256" key="1">
    <source>
        <dbReference type="SAM" id="Phobius"/>
    </source>
</evidence>
<accession>A0A022PZU4</accession>
<protein>
    <submittedName>
        <fullName evidence="2">Uncharacterized protein</fullName>
    </submittedName>
</protein>
<proteinExistence type="predicted"/>
<reference evidence="2 3" key="1">
    <citation type="journal article" date="2013" name="Proc. Natl. Acad. Sci. U.S.A.">
        <title>Fine-scale variation in meiotic recombination in Mimulus inferred from population shotgun sequencing.</title>
        <authorList>
            <person name="Hellsten U."/>
            <person name="Wright K.M."/>
            <person name="Jenkins J."/>
            <person name="Shu S."/>
            <person name="Yuan Y."/>
            <person name="Wessler S.R."/>
            <person name="Schmutz J."/>
            <person name="Willis J.H."/>
            <person name="Rokhsar D.S."/>
        </authorList>
    </citation>
    <scope>NUCLEOTIDE SEQUENCE [LARGE SCALE GENOMIC DNA]</scope>
    <source>
        <strain evidence="3">cv. DUN x IM62</strain>
    </source>
</reference>
<gene>
    <name evidence="2" type="ORF">MIMGU_mgv1a016666mg</name>
</gene>
<keyword evidence="1" id="KW-0472">Membrane</keyword>
<sequence length="112" mass="11712">MAAAHGLSSCSAHRPSLLLPLLLFPADLLFTLLFATGLLAGGSATPAVESSRRLVFLRDTFGLELSSNFLFFVESNGIDDWSETIDSVGVGAAAVVVGMAALKELELLPMSS</sequence>
<evidence type="ECO:0000313" key="3">
    <source>
        <dbReference type="Proteomes" id="UP000030748"/>
    </source>
</evidence>
<keyword evidence="1" id="KW-0812">Transmembrane</keyword>
<dbReference type="EMBL" id="KI632223">
    <property type="protein sequence ID" value="EYU21326.1"/>
    <property type="molecule type" value="Genomic_DNA"/>
</dbReference>
<keyword evidence="1" id="KW-1133">Transmembrane helix</keyword>